<reference evidence="1" key="1">
    <citation type="submission" date="2018-05" db="EMBL/GenBank/DDBJ databases">
        <authorList>
            <person name="Lanie J.A."/>
            <person name="Ng W.-L."/>
            <person name="Kazmierczak K.M."/>
            <person name="Andrzejewski T.M."/>
            <person name="Davidsen T.M."/>
            <person name="Wayne K.J."/>
            <person name="Tettelin H."/>
            <person name="Glass J.I."/>
            <person name="Rusch D."/>
            <person name="Podicherti R."/>
            <person name="Tsui H.-C.T."/>
            <person name="Winkler M.E."/>
        </authorList>
    </citation>
    <scope>NUCLEOTIDE SEQUENCE</scope>
</reference>
<evidence type="ECO:0000313" key="1">
    <source>
        <dbReference type="EMBL" id="SVC86468.1"/>
    </source>
</evidence>
<dbReference type="EMBL" id="UINC01115436">
    <property type="protein sequence ID" value="SVC86468.1"/>
    <property type="molecule type" value="Genomic_DNA"/>
</dbReference>
<organism evidence="1">
    <name type="scientific">marine metagenome</name>
    <dbReference type="NCBI Taxonomy" id="408172"/>
    <lineage>
        <taxon>unclassified sequences</taxon>
        <taxon>metagenomes</taxon>
        <taxon>ecological metagenomes</taxon>
    </lineage>
</organism>
<dbReference type="SUPFAM" id="SSF74853">
    <property type="entry name" value="Lamin A/C globular tail domain"/>
    <property type="match status" value="1"/>
</dbReference>
<proteinExistence type="predicted"/>
<accession>A0A382QNE3</accession>
<sequence>MKHNSENKFYWAARSIAAVVVFGISVSSADVFITEITDPQNSSTTGRYVELYNSGSVDLDLSTGWALQRWTNANTDPQSPKDLTGTIPA</sequence>
<dbReference type="AlphaFoldDB" id="A0A382QNE3"/>
<feature type="non-terminal residue" evidence="1">
    <location>
        <position position="89"/>
    </location>
</feature>
<dbReference type="InterPro" id="IPR036415">
    <property type="entry name" value="Lamin_tail_dom_sf"/>
</dbReference>
<protein>
    <submittedName>
        <fullName evidence="1">Uncharacterized protein</fullName>
    </submittedName>
</protein>
<gene>
    <name evidence="1" type="ORF">METZ01_LOCUS339322</name>
</gene>
<name>A0A382QNE3_9ZZZZ</name>